<keyword evidence="3" id="KW-1185">Reference proteome</keyword>
<evidence type="ECO:0000313" key="3">
    <source>
        <dbReference type="Proteomes" id="UP000650466"/>
    </source>
</evidence>
<keyword evidence="1" id="KW-1133">Transmembrane helix</keyword>
<organism evidence="2 3">
    <name type="scientific">Paenibacillus sedimenti</name>
    <dbReference type="NCBI Taxonomy" id="2770274"/>
    <lineage>
        <taxon>Bacteria</taxon>
        <taxon>Bacillati</taxon>
        <taxon>Bacillota</taxon>
        <taxon>Bacilli</taxon>
        <taxon>Bacillales</taxon>
        <taxon>Paenibacillaceae</taxon>
        <taxon>Paenibacillus</taxon>
    </lineage>
</organism>
<feature type="transmembrane region" description="Helical" evidence="1">
    <location>
        <begin position="21"/>
        <end position="45"/>
    </location>
</feature>
<keyword evidence="1" id="KW-0812">Transmembrane</keyword>
<evidence type="ECO:0000313" key="2">
    <source>
        <dbReference type="EMBL" id="MBD0380471.1"/>
    </source>
</evidence>
<gene>
    <name evidence="2" type="ORF">ICC18_10120</name>
</gene>
<proteinExistence type="predicted"/>
<reference evidence="2" key="1">
    <citation type="submission" date="2020-09" db="EMBL/GenBank/DDBJ databases">
        <title>Draft Genome Sequence of Paenibacillus sp. WST5.</title>
        <authorList>
            <person name="Bao Z."/>
        </authorList>
    </citation>
    <scope>NUCLEOTIDE SEQUENCE</scope>
    <source>
        <strain evidence="2">WST5</strain>
    </source>
</reference>
<feature type="transmembrane region" description="Helical" evidence="1">
    <location>
        <begin position="81"/>
        <end position="100"/>
    </location>
</feature>
<evidence type="ECO:0000256" key="1">
    <source>
        <dbReference type="SAM" id="Phobius"/>
    </source>
</evidence>
<name>A0A926QIC3_9BACL</name>
<accession>A0A926QIC3</accession>
<comment type="caution">
    <text evidence="2">The sequence shown here is derived from an EMBL/GenBank/DDBJ whole genome shotgun (WGS) entry which is preliminary data.</text>
</comment>
<dbReference type="Proteomes" id="UP000650466">
    <property type="component" value="Unassembled WGS sequence"/>
</dbReference>
<protein>
    <submittedName>
        <fullName evidence="2">Uncharacterized protein</fullName>
    </submittedName>
</protein>
<feature type="transmembrane region" description="Helical" evidence="1">
    <location>
        <begin position="51"/>
        <end position="69"/>
    </location>
</feature>
<dbReference type="AlphaFoldDB" id="A0A926QIC3"/>
<sequence length="114" mass="13103">MSIIIFQYFASGKVTIKWVEALGVPAFMLRIPMTLYVAILLTILIMVRARWFWKAAAIAGFLTIDLVLFKMHIMQVRTYWHFVYLTVTNVLVLLIGQAFVHLVRKNEVPDTSAS</sequence>
<dbReference type="EMBL" id="JACVVD010000003">
    <property type="protein sequence ID" value="MBD0380471.1"/>
    <property type="molecule type" value="Genomic_DNA"/>
</dbReference>
<keyword evidence="1" id="KW-0472">Membrane</keyword>